<organism evidence="5 6">
    <name type="scientific">Yinghuangia soli</name>
    <dbReference type="NCBI Taxonomy" id="2908204"/>
    <lineage>
        <taxon>Bacteria</taxon>
        <taxon>Bacillati</taxon>
        <taxon>Actinomycetota</taxon>
        <taxon>Actinomycetes</taxon>
        <taxon>Kitasatosporales</taxon>
        <taxon>Streptomycetaceae</taxon>
        <taxon>Yinghuangia</taxon>
    </lineage>
</organism>
<comment type="caution">
    <text evidence="5">The sequence shown here is derived from an EMBL/GenBank/DDBJ whole genome shotgun (WGS) entry which is preliminary data.</text>
</comment>
<dbReference type="RefSeq" id="WP_235050150.1">
    <property type="nucleotide sequence ID" value="NZ_JAKFHA010000001.1"/>
</dbReference>
<proteinExistence type="predicted"/>
<dbReference type="PROSITE" id="PS50110">
    <property type="entry name" value="RESPONSE_REGULATORY"/>
    <property type="match status" value="1"/>
</dbReference>
<accession>A0AA41PX04</accession>
<keyword evidence="1 2" id="KW-0597">Phosphoprotein</keyword>
<dbReference type="Proteomes" id="UP001165378">
    <property type="component" value="Unassembled WGS sequence"/>
</dbReference>
<evidence type="ECO:0000313" key="5">
    <source>
        <dbReference type="EMBL" id="MCF2526092.1"/>
    </source>
</evidence>
<dbReference type="AlphaFoldDB" id="A0AA41PX04"/>
<feature type="domain" description="Response regulatory" evidence="4">
    <location>
        <begin position="11"/>
        <end position="128"/>
    </location>
</feature>
<evidence type="ECO:0000259" key="4">
    <source>
        <dbReference type="PROSITE" id="PS50110"/>
    </source>
</evidence>
<dbReference type="Gene3D" id="3.40.50.2300">
    <property type="match status" value="1"/>
</dbReference>
<evidence type="ECO:0000256" key="3">
    <source>
        <dbReference type="SAM" id="Coils"/>
    </source>
</evidence>
<name>A0AA41PX04_9ACTN</name>
<dbReference type="InterPro" id="IPR050595">
    <property type="entry name" value="Bact_response_regulator"/>
</dbReference>
<keyword evidence="6" id="KW-1185">Reference proteome</keyword>
<dbReference type="PANTHER" id="PTHR44591:SF3">
    <property type="entry name" value="RESPONSE REGULATORY DOMAIN-CONTAINING PROTEIN"/>
    <property type="match status" value="1"/>
</dbReference>
<dbReference type="SUPFAM" id="SSF52172">
    <property type="entry name" value="CheY-like"/>
    <property type="match status" value="1"/>
</dbReference>
<dbReference type="PANTHER" id="PTHR44591">
    <property type="entry name" value="STRESS RESPONSE REGULATOR PROTEIN 1"/>
    <property type="match status" value="1"/>
</dbReference>
<dbReference type="InterPro" id="IPR011006">
    <property type="entry name" value="CheY-like_superfamily"/>
</dbReference>
<dbReference type="GO" id="GO:0000160">
    <property type="term" value="P:phosphorelay signal transduction system"/>
    <property type="evidence" value="ECO:0007669"/>
    <property type="project" value="InterPro"/>
</dbReference>
<dbReference type="SMART" id="SM00448">
    <property type="entry name" value="REC"/>
    <property type="match status" value="1"/>
</dbReference>
<evidence type="ECO:0000313" key="6">
    <source>
        <dbReference type="Proteomes" id="UP001165378"/>
    </source>
</evidence>
<evidence type="ECO:0000256" key="2">
    <source>
        <dbReference type="PROSITE-ProRule" id="PRU00169"/>
    </source>
</evidence>
<evidence type="ECO:0000256" key="1">
    <source>
        <dbReference type="ARBA" id="ARBA00022553"/>
    </source>
</evidence>
<reference evidence="5" key="1">
    <citation type="submission" date="2022-01" db="EMBL/GenBank/DDBJ databases">
        <title>Genome-Based Taxonomic Classification of the Phylum Actinobacteria.</title>
        <authorList>
            <person name="Gao Y."/>
        </authorList>
    </citation>
    <scope>NUCLEOTIDE SEQUENCE</scope>
    <source>
        <strain evidence="5">KLBMP 8922</strain>
    </source>
</reference>
<sequence length="226" mass="24350">MVEQNDWGKARILLVDDRPENLLALEATLSALDQQLVRAGSGEEALKALLLQEFALILLDVHMPGMDGFETAGHIKARESTRDIPIIFLTADDRSTHHTFRGYAAGAVDYVTKPFDPWVLRSKVAVFVKLYAQQRQLRAQQAAFAGGAEAAEAAGATPSAAFLRSFARAAEVSLAEAEESAAGLADRLRDAKDGESAAAADRLTGQLADLRRALDELAARLPAREP</sequence>
<dbReference type="InterPro" id="IPR001789">
    <property type="entry name" value="Sig_transdc_resp-reg_receiver"/>
</dbReference>
<feature type="coiled-coil region" evidence="3">
    <location>
        <begin position="167"/>
        <end position="220"/>
    </location>
</feature>
<gene>
    <name evidence="5" type="ORF">LZ495_02480</name>
</gene>
<dbReference type="EMBL" id="JAKFHA010000001">
    <property type="protein sequence ID" value="MCF2526092.1"/>
    <property type="molecule type" value="Genomic_DNA"/>
</dbReference>
<feature type="modified residue" description="4-aspartylphosphate" evidence="2">
    <location>
        <position position="60"/>
    </location>
</feature>
<dbReference type="Pfam" id="PF00072">
    <property type="entry name" value="Response_reg"/>
    <property type="match status" value="1"/>
</dbReference>
<protein>
    <submittedName>
        <fullName evidence="5">Response regulator</fullName>
    </submittedName>
</protein>
<keyword evidence="3" id="KW-0175">Coiled coil</keyword>